<evidence type="ECO:0000256" key="1">
    <source>
        <dbReference type="ARBA" id="ARBA00022908"/>
    </source>
</evidence>
<dbReference type="Proteomes" id="UP001073227">
    <property type="component" value="Unassembled WGS sequence"/>
</dbReference>
<dbReference type="PANTHER" id="PTHR30349:SF64">
    <property type="entry name" value="PROPHAGE INTEGRASE INTD-RELATED"/>
    <property type="match status" value="1"/>
</dbReference>
<evidence type="ECO:0000259" key="4">
    <source>
        <dbReference type="PROSITE" id="PS51898"/>
    </source>
</evidence>
<dbReference type="InterPro" id="IPR013762">
    <property type="entry name" value="Integrase-like_cat_sf"/>
</dbReference>
<accession>A0ABT3Z791</accession>
<dbReference type="RefSeq" id="WP_267653242.1">
    <property type="nucleotide sequence ID" value="NZ_JAOVZR010000001.1"/>
</dbReference>
<feature type="compositionally biased region" description="Basic and acidic residues" evidence="3">
    <location>
        <begin position="340"/>
        <end position="351"/>
    </location>
</feature>
<dbReference type="PROSITE" id="PS51898">
    <property type="entry name" value="TYR_RECOMBINASE"/>
    <property type="match status" value="1"/>
</dbReference>
<feature type="domain" description="Tyr recombinase" evidence="4">
    <location>
        <begin position="142"/>
        <end position="309"/>
    </location>
</feature>
<dbReference type="EMBL" id="JAOVZR010000001">
    <property type="protein sequence ID" value="MCY0147645.1"/>
    <property type="molecule type" value="Genomic_DNA"/>
</dbReference>
<dbReference type="InterPro" id="IPR011010">
    <property type="entry name" value="DNA_brk_join_enz"/>
</dbReference>
<sequence length="361" mass="40958">MAKNTLDFKNAIGVYNSGKYPLEVAFVFTPLGHQPPTPPRSTAIDLVSLWRQHAGVLWESGPHKDSCRAFIFEIHDFMVLQNIATYDDILIDKLVDRFRSRGNRNSTINRKLSALYRLLRKANRSGQIPRLPTYVRLRERNSRVRFLTAAEEAWMFHTIAQHNPHHELLCRFLVDTGARVGEALALKWNDIQGNTATFWITKSGKSRSVPLTIRAAQALSSARRFGGIGPFSTISYPNFKYNWNRARKLNNFDNDPHMVPHILRHTCASRLVQAGIDLRRVQSFLGHQTIQMTLRYAHLATDDLDQCAVALDAINSTTGTRASTTKPSPRQAKSKPAPKKTRENRQAERRKAAQPLQNNTA</sequence>
<dbReference type="PANTHER" id="PTHR30349">
    <property type="entry name" value="PHAGE INTEGRASE-RELATED"/>
    <property type="match status" value="1"/>
</dbReference>
<evidence type="ECO:0000313" key="5">
    <source>
        <dbReference type="EMBL" id="MCY0147645.1"/>
    </source>
</evidence>
<proteinExistence type="predicted"/>
<evidence type="ECO:0000256" key="2">
    <source>
        <dbReference type="ARBA" id="ARBA00023172"/>
    </source>
</evidence>
<protein>
    <submittedName>
        <fullName evidence="5">Tyrosine-type recombinase/integrase</fullName>
    </submittedName>
</protein>
<evidence type="ECO:0000313" key="6">
    <source>
        <dbReference type="Proteomes" id="UP001073227"/>
    </source>
</evidence>
<comment type="caution">
    <text evidence="5">The sequence shown here is derived from an EMBL/GenBank/DDBJ whole genome shotgun (WGS) entry which is preliminary data.</text>
</comment>
<gene>
    <name evidence="5" type="ORF">OEG84_07930</name>
</gene>
<dbReference type="InterPro" id="IPR050090">
    <property type="entry name" value="Tyrosine_recombinase_XerCD"/>
</dbReference>
<keyword evidence="1" id="KW-0229">DNA integration</keyword>
<feature type="compositionally biased region" description="Polar residues" evidence="3">
    <location>
        <begin position="319"/>
        <end position="328"/>
    </location>
</feature>
<dbReference type="SUPFAM" id="SSF56349">
    <property type="entry name" value="DNA breaking-rejoining enzymes"/>
    <property type="match status" value="1"/>
</dbReference>
<feature type="region of interest" description="Disordered" evidence="3">
    <location>
        <begin position="319"/>
        <end position="361"/>
    </location>
</feature>
<dbReference type="Gene3D" id="1.10.443.10">
    <property type="entry name" value="Intergrase catalytic core"/>
    <property type="match status" value="1"/>
</dbReference>
<dbReference type="CDD" id="cd00796">
    <property type="entry name" value="INT_Rci_Hp1_C"/>
    <property type="match status" value="1"/>
</dbReference>
<dbReference type="InterPro" id="IPR002104">
    <property type="entry name" value="Integrase_catalytic"/>
</dbReference>
<name>A0ABT3Z791_9HYPH</name>
<evidence type="ECO:0000256" key="3">
    <source>
        <dbReference type="SAM" id="MobiDB-lite"/>
    </source>
</evidence>
<keyword evidence="6" id="KW-1185">Reference proteome</keyword>
<dbReference type="Pfam" id="PF00589">
    <property type="entry name" value="Phage_integrase"/>
    <property type="match status" value="1"/>
</dbReference>
<reference evidence="5" key="1">
    <citation type="submission" date="2022-10" db="EMBL/GenBank/DDBJ databases">
        <title>Hoeflea sp. G2-23, isolated from marine algae.</title>
        <authorList>
            <person name="Kristyanto S."/>
            <person name="Kim J.M."/>
            <person name="Jeon C.O."/>
        </authorList>
    </citation>
    <scope>NUCLEOTIDE SEQUENCE</scope>
    <source>
        <strain evidence="5">G2-23</strain>
    </source>
</reference>
<organism evidence="5 6">
    <name type="scientific">Hoeflea algicola</name>
    <dbReference type="NCBI Taxonomy" id="2983763"/>
    <lineage>
        <taxon>Bacteria</taxon>
        <taxon>Pseudomonadati</taxon>
        <taxon>Pseudomonadota</taxon>
        <taxon>Alphaproteobacteria</taxon>
        <taxon>Hyphomicrobiales</taxon>
        <taxon>Rhizobiaceae</taxon>
        <taxon>Hoeflea</taxon>
    </lineage>
</organism>
<keyword evidence="2" id="KW-0233">DNA recombination</keyword>